<name>A0A6J4HYM3_9CHLR</name>
<accession>A0A6J4HYM3</accession>
<dbReference type="AlphaFoldDB" id="A0A6J4HYM3"/>
<organism evidence="1">
    <name type="scientific">uncultured Chloroflexia bacterium</name>
    <dbReference type="NCBI Taxonomy" id="1672391"/>
    <lineage>
        <taxon>Bacteria</taxon>
        <taxon>Bacillati</taxon>
        <taxon>Chloroflexota</taxon>
        <taxon>Chloroflexia</taxon>
        <taxon>environmental samples</taxon>
    </lineage>
</organism>
<reference evidence="1" key="1">
    <citation type="submission" date="2020-02" db="EMBL/GenBank/DDBJ databases">
        <authorList>
            <person name="Meier V. D."/>
        </authorList>
    </citation>
    <scope>NUCLEOTIDE SEQUENCE</scope>
    <source>
        <strain evidence="1">AVDCRST_MAG93</strain>
    </source>
</reference>
<proteinExistence type="predicted"/>
<evidence type="ECO:0000313" key="1">
    <source>
        <dbReference type="EMBL" id="CAA9235548.1"/>
    </source>
</evidence>
<protein>
    <submittedName>
        <fullName evidence="1">Uncharacterized protein</fullName>
    </submittedName>
</protein>
<gene>
    <name evidence="1" type="ORF">AVDCRST_MAG93-1079</name>
</gene>
<sequence length="81" mass="8910">MRFDLNLEIPPPPPPDDEDRYLQCLLAIELPLQDIVEAAVEAGWKDAEILSAMIEVADNLMLATGANDELAGLLKALKRPK</sequence>
<dbReference type="EMBL" id="CADCTR010000360">
    <property type="protein sequence ID" value="CAA9235548.1"/>
    <property type="molecule type" value="Genomic_DNA"/>
</dbReference>